<keyword evidence="11" id="KW-1185">Reference proteome</keyword>
<dbReference type="InterPro" id="IPR026961">
    <property type="entry name" value="PGG_dom"/>
</dbReference>
<evidence type="ECO:0000256" key="3">
    <source>
        <dbReference type="ARBA" id="ARBA00022737"/>
    </source>
</evidence>
<sequence>KPHLTQNAKTDNHQAQTMSEIARRRASSGDADYFKVVPMDVLINTTDEHGESLLAVATFGYHLDCCKEIFKRCPSLLYHQSYIGNTVLHHSAYNGVVKLIKFFISAGAETDIERGERVVPNKKLLMMVNKSMETALHIAVIKNNLEAVHLLIEADPGHELLKMVNNSTETVLHIAVIRKNLEAVKLLIAADVDHELLKMVNKYQETALHLAVESESGIFEIMRLLIEADPDKELLRMVNDKKKKVFCLALENGNFEILKLLIEGDSNKELLMMFKDSSTDSALHLAVRHDNLEIMDLFIRNDTAKKLAEIVNKDMDTALHLAVRMHSLEAVKMLIEAYPSVEYRPNGSRETPLLIALQNARSSGNSRIRNFLLEKQPNQSEVRTGDNSWTLLHHASYQGDLDAIGDIILLCPSCFELVDNKGRNFLHIAAKQEHLKVVKRVLGIKDVPPSFWNVQDNDGNTPLHIAALGGSESLALCLLYDSRVDKNTVNKHGQKVLDAINFEYDKAKAGIYGFSDRMGEKELKDQSDFDLLVSALIATVSFTAGITVPGGYISDGPHRGTAVLSRKKTFQAFVILNTFALLFSLFAVLCHFCTRRLVKKEDIIFLLNVATFCTLSAIFAMVVAFITGSYVVLAISDGLAVAVCVICCTFFIFAFLVVWRVVMQRRHSAP</sequence>
<dbReference type="Proteomes" id="UP000631114">
    <property type="component" value="Unassembled WGS sequence"/>
</dbReference>
<feature type="transmembrane region" description="Helical" evidence="8">
    <location>
        <begin position="531"/>
        <end position="552"/>
    </location>
</feature>
<protein>
    <recommendedName>
        <fullName evidence="9">PGG domain-containing protein</fullName>
    </recommendedName>
</protein>
<proteinExistence type="predicted"/>
<feature type="transmembrane region" description="Helical" evidence="8">
    <location>
        <begin position="605"/>
        <end position="633"/>
    </location>
</feature>
<dbReference type="PROSITE" id="PS50297">
    <property type="entry name" value="ANK_REP_REGION"/>
    <property type="match status" value="2"/>
</dbReference>
<feature type="transmembrane region" description="Helical" evidence="8">
    <location>
        <begin position="572"/>
        <end position="593"/>
    </location>
</feature>
<comment type="caution">
    <text evidence="10">The sequence shown here is derived from an EMBL/GenBank/DDBJ whole genome shotgun (WGS) entry which is preliminary data.</text>
</comment>
<dbReference type="Pfam" id="PF12796">
    <property type="entry name" value="Ank_2"/>
    <property type="match status" value="4"/>
</dbReference>
<dbReference type="InterPro" id="IPR002110">
    <property type="entry name" value="Ankyrin_rpt"/>
</dbReference>
<dbReference type="GO" id="GO:0005886">
    <property type="term" value="C:plasma membrane"/>
    <property type="evidence" value="ECO:0007669"/>
    <property type="project" value="TreeGrafter"/>
</dbReference>
<dbReference type="OrthoDB" id="10040922at2759"/>
<evidence type="ECO:0000256" key="2">
    <source>
        <dbReference type="ARBA" id="ARBA00022692"/>
    </source>
</evidence>
<accession>A0A835HK60</accession>
<dbReference type="Gene3D" id="1.25.40.20">
    <property type="entry name" value="Ankyrin repeat-containing domain"/>
    <property type="match status" value="4"/>
</dbReference>
<keyword evidence="6 8" id="KW-0472">Membrane</keyword>
<evidence type="ECO:0000256" key="4">
    <source>
        <dbReference type="ARBA" id="ARBA00022989"/>
    </source>
</evidence>
<dbReference type="PANTHER" id="PTHR24186:SF50">
    <property type="entry name" value="ANKYRIN REPEAT-CONTAINING PROTEIN ITN1-LIKE ISOFORM X1"/>
    <property type="match status" value="1"/>
</dbReference>
<evidence type="ECO:0000256" key="7">
    <source>
        <dbReference type="PROSITE-ProRule" id="PRU00023"/>
    </source>
</evidence>
<dbReference type="SMART" id="SM00248">
    <property type="entry name" value="ANK"/>
    <property type="match status" value="12"/>
</dbReference>
<dbReference type="InterPro" id="IPR036770">
    <property type="entry name" value="Ankyrin_rpt-contain_sf"/>
</dbReference>
<evidence type="ECO:0000313" key="10">
    <source>
        <dbReference type="EMBL" id="KAF9600810.1"/>
    </source>
</evidence>
<dbReference type="SUPFAM" id="SSF48403">
    <property type="entry name" value="Ankyrin repeat"/>
    <property type="match status" value="1"/>
</dbReference>
<feature type="repeat" description="ANK" evidence="7">
    <location>
        <begin position="314"/>
        <end position="346"/>
    </location>
</feature>
<evidence type="ECO:0000256" key="6">
    <source>
        <dbReference type="ARBA" id="ARBA00023136"/>
    </source>
</evidence>
<keyword evidence="2 8" id="KW-0812">Transmembrane</keyword>
<gene>
    <name evidence="10" type="ORF">IFM89_012549</name>
</gene>
<organism evidence="10 11">
    <name type="scientific">Coptis chinensis</name>
    <dbReference type="NCBI Taxonomy" id="261450"/>
    <lineage>
        <taxon>Eukaryota</taxon>
        <taxon>Viridiplantae</taxon>
        <taxon>Streptophyta</taxon>
        <taxon>Embryophyta</taxon>
        <taxon>Tracheophyta</taxon>
        <taxon>Spermatophyta</taxon>
        <taxon>Magnoliopsida</taxon>
        <taxon>Ranunculales</taxon>
        <taxon>Ranunculaceae</taxon>
        <taxon>Coptidoideae</taxon>
        <taxon>Coptis</taxon>
    </lineage>
</organism>
<evidence type="ECO:0000256" key="8">
    <source>
        <dbReference type="SAM" id="Phobius"/>
    </source>
</evidence>
<keyword evidence="3" id="KW-0677">Repeat</keyword>
<feature type="non-terminal residue" evidence="10">
    <location>
        <position position="670"/>
    </location>
</feature>
<name>A0A835HK60_9MAGN</name>
<evidence type="ECO:0000256" key="5">
    <source>
        <dbReference type="ARBA" id="ARBA00023043"/>
    </source>
</evidence>
<evidence type="ECO:0000313" key="11">
    <source>
        <dbReference type="Proteomes" id="UP000631114"/>
    </source>
</evidence>
<keyword evidence="4 8" id="KW-1133">Transmembrane helix</keyword>
<dbReference type="AlphaFoldDB" id="A0A835HK60"/>
<dbReference type="Pfam" id="PF13962">
    <property type="entry name" value="PGG"/>
    <property type="match status" value="1"/>
</dbReference>
<feature type="repeat" description="ANK" evidence="7">
    <location>
        <begin position="83"/>
        <end position="115"/>
    </location>
</feature>
<dbReference type="EMBL" id="JADFTS010000006">
    <property type="protein sequence ID" value="KAF9600810.1"/>
    <property type="molecule type" value="Genomic_DNA"/>
</dbReference>
<feature type="domain" description="PGG" evidence="9">
    <location>
        <begin position="521"/>
        <end position="632"/>
    </location>
</feature>
<evidence type="ECO:0000259" key="9">
    <source>
        <dbReference type="Pfam" id="PF13962"/>
    </source>
</evidence>
<keyword evidence="5 7" id="KW-0040">ANK repeat</keyword>
<dbReference type="PROSITE" id="PS50088">
    <property type="entry name" value="ANK_REPEAT"/>
    <property type="match status" value="3"/>
</dbReference>
<comment type="subcellular location">
    <subcellularLocation>
        <location evidence="1">Membrane</location>
        <topology evidence="1">Multi-pass membrane protein</topology>
    </subcellularLocation>
</comment>
<evidence type="ECO:0000256" key="1">
    <source>
        <dbReference type="ARBA" id="ARBA00004141"/>
    </source>
</evidence>
<feature type="repeat" description="ANK" evidence="7">
    <location>
        <begin position="458"/>
        <end position="491"/>
    </location>
</feature>
<dbReference type="PANTHER" id="PTHR24186">
    <property type="entry name" value="PROTEIN PHOSPHATASE 1 REGULATORY SUBUNIT"/>
    <property type="match status" value="1"/>
</dbReference>
<feature type="transmembrane region" description="Helical" evidence="8">
    <location>
        <begin position="639"/>
        <end position="662"/>
    </location>
</feature>
<reference evidence="10 11" key="1">
    <citation type="submission" date="2020-10" db="EMBL/GenBank/DDBJ databases">
        <title>The Coptis chinensis genome and diversification of protoberbering-type alkaloids.</title>
        <authorList>
            <person name="Wang B."/>
            <person name="Shu S."/>
            <person name="Song C."/>
            <person name="Liu Y."/>
        </authorList>
    </citation>
    <scope>NUCLEOTIDE SEQUENCE [LARGE SCALE GENOMIC DNA]</scope>
    <source>
        <strain evidence="10">HL-2020</strain>
        <tissue evidence="10">Leaf</tissue>
    </source>
</reference>